<feature type="compositionally biased region" description="Polar residues" evidence="1">
    <location>
        <begin position="55"/>
        <end position="69"/>
    </location>
</feature>
<protein>
    <submittedName>
        <fullName evidence="2">Uncharacterized protein</fullName>
    </submittedName>
</protein>
<dbReference type="AlphaFoldDB" id="K0SLG5"/>
<dbReference type="Proteomes" id="UP000266841">
    <property type="component" value="Unassembled WGS sequence"/>
</dbReference>
<gene>
    <name evidence="2" type="ORF">THAOC_20467</name>
</gene>
<sequence length="133" mass="14516">MHLSPASLGSLRTSSLARRKSHSAGEKAARAARMLEGHGRKSPAKIVNEERSAGPKTNLNSTEFGQQTYRPDGKAPFPRPVRPAAQRWEGASTSRRPRPKLREVCPGAAEEEQRGALPSPQTVHSRSRGEGDW</sequence>
<feature type="non-terminal residue" evidence="2">
    <location>
        <position position="133"/>
    </location>
</feature>
<keyword evidence="3" id="KW-1185">Reference proteome</keyword>
<feature type="region of interest" description="Disordered" evidence="1">
    <location>
        <begin position="1"/>
        <end position="133"/>
    </location>
</feature>
<proteinExistence type="predicted"/>
<reference evidence="2 3" key="1">
    <citation type="journal article" date="2012" name="Genome Biol.">
        <title>Genome and low-iron response of an oceanic diatom adapted to chronic iron limitation.</title>
        <authorList>
            <person name="Lommer M."/>
            <person name="Specht M."/>
            <person name="Roy A.S."/>
            <person name="Kraemer L."/>
            <person name="Andreson R."/>
            <person name="Gutowska M.A."/>
            <person name="Wolf J."/>
            <person name="Bergner S.V."/>
            <person name="Schilhabel M.B."/>
            <person name="Klostermeier U.C."/>
            <person name="Beiko R.G."/>
            <person name="Rosenstiel P."/>
            <person name="Hippler M."/>
            <person name="Laroche J."/>
        </authorList>
    </citation>
    <scope>NUCLEOTIDE SEQUENCE [LARGE SCALE GENOMIC DNA]</scope>
    <source>
        <strain evidence="2 3">CCMP1005</strain>
    </source>
</reference>
<evidence type="ECO:0000313" key="3">
    <source>
        <dbReference type="Proteomes" id="UP000266841"/>
    </source>
</evidence>
<accession>K0SLG5</accession>
<evidence type="ECO:0000313" key="2">
    <source>
        <dbReference type="EMBL" id="EJK59327.1"/>
    </source>
</evidence>
<dbReference type="EMBL" id="AGNL01023108">
    <property type="protein sequence ID" value="EJK59327.1"/>
    <property type="molecule type" value="Genomic_DNA"/>
</dbReference>
<feature type="compositionally biased region" description="Basic and acidic residues" evidence="1">
    <location>
        <begin position="23"/>
        <end position="39"/>
    </location>
</feature>
<comment type="caution">
    <text evidence="2">The sequence shown here is derived from an EMBL/GenBank/DDBJ whole genome shotgun (WGS) entry which is preliminary data.</text>
</comment>
<name>K0SLG5_THAOC</name>
<organism evidence="2 3">
    <name type="scientific">Thalassiosira oceanica</name>
    <name type="common">Marine diatom</name>
    <dbReference type="NCBI Taxonomy" id="159749"/>
    <lineage>
        <taxon>Eukaryota</taxon>
        <taxon>Sar</taxon>
        <taxon>Stramenopiles</taxon>
        <taxon>Ochrophyta</taxon>
        <taxon>Bacillariophyta</taxon>
        <taxon>Coscinodiscophyceae</taxon>
        <taxon>Thalassiosirophycidae</taxon>
        <taxon>Thalassiosirales</taxon>
        <taxon>Thalassiosiraceae</taxon>
        <taxon>Thalassiosira</taxon>
    </lineage>
</organism>
<evidence type="ECO:0000256" key="1">
    <source>
        <dbReference type="SAM" id="MobiDB-lite"/>
    </source>
</evidence>